<dbReference type="Proteomes" id="UP000807025">
    <property type="component" value="Unassembled WGS sequence"/>
</dbReference>
<accession>A0A9P6A724</accession>
<dbReference type="EMBL" id="MU154524">
    <property type="protein sequence ID" value="KAF9501093.1"/>
    <property type="molecule type" value="Genomic_DNA"/>
</dbReference>
<dbReference type="OrthoDB" id="3231188at2759"/>
<proteinExistence type="predicted"/>
<keyword evidence="2" id="KW-1185">Reference proteome</keyword>
<evidence type="ECO:0000313" key="1">
    <source>
        <dbReference type="EMBL" id="KAF9501093.1"/>
    </source>
</evidence>
<name>A0A9P6A724_PLEER</name>
<protein>
    <submittedName>
        <fullName evidence="1">Uncharacterized protein</fullName>
    </submittedName>
</protein>
<comment type="caution">
    <text evidence="1">The sequence shown here is derived from an EMBL/GenBank/DDBJ whole genome shotgun (WGS) entry which is preliminary data.</text>
</comment>
<sequence>MVNFNSDEDISASQLEPKIGYNIPTLPPPHASAVELWWALTSLQLNYAKCVAELKLVKKEKAELHSKLREKKKKSKKSASEAISGIPSMEIRVVVKKFCVMSELFLKTSTSIWSFVKPMVNRANPDSGTHYASFASYEEGHAAEFFSALPKEQHDDVSGNDTYFQMAFSEILSFRNPASLSSDCVVTATVGKIWGVEKVTPGAIAFAAVMVWYVLAPDTTIKY</sequence>
<organism evidence="1 2">
    <name type="scientific">Pleurotus eryngii</name>
    <name type="common">Boletus of the steppes</name>
    <dbReference type="NCBI Taxonomy" id="5323"/>
    <lineage>
        <taxon>Eukaryota</taxon>
        <taxon>Fungi</taxon>
        <taxon>Dikarya</taxon>
        <taxon>Basidiomycota</taxon>
        <taxon>Agaricomycotina</taxon>
        <taxon>Agaricomycetes</taxon>
        <taxon>Agaricomycetidae</taxon>
        <taxon>Agaricales</taxon>
        <taxon>Pleurotineae</taxon>
        <taxon>Pleurotaceae</taxon>
        <taxon>Pleurotus</taxon>
    </lineage>
</organism>
<gene>
    <name evidence="1" type="ORF">BDN71DRAFT_1426750</name>
</gene>
<reference evidence="1" key="1">
    <citation type="submission" date="2020-11" db="EMBL/GenBank/DDBJ databases">
        <authorList>
            <consortium name="DOE Joint Genome Institute"/>
            <person name="Ahrendt S."/>
            <person name="Riley R."/>
            <person name="Andreopoulos W."/>
            <person name="Labutti K."/>
            <person name="Pangilinan J."/>
            <person name="Ruiz-Duenas F.J."/>
            <person name="Barrasa J.M."/>
            <person name="Sanchez-Garcia M."/>
            <person name="Camarero S."/>
            <person name="Miyauchi S."/>
            <person name="Serrano A."/>
            <person name="Linde D."/>
            <person name="Babiker R."/>
            <person name="Drula E."/>
            <person name="Ayuso-Fernandez I."/>
            <person name="Pacheco R."/>
            <person name="Padilla G."/>
            <person name="Ferreira P."/>
            <person name="Barriuso J."/>
            <person name="Kellner H."/>
            <person name="Castanera R."/>
            <person name="Alfaro M."/>
            <person name="Ramirez L."/>
            <person name="Pisabarro A.G."/>
            <person name="Kuo A."/>
            <person name="Tritt A."/>
            <person name="Lipzen A."/>
            <person name="He G."/>
            <person name="Yan M."/>
            <person name="Ng V."/>
            <person name="Cullen D."/>
            <person name="Martin F."/>
            <person name="Rosso M.-N."/>
            <person name="Henrissat B."/>
            <person name="Hibbett D."/>
            <person name="Martinez A.T."/>
            <person name="Grigoriev I.V."/>
        </authorList>
    </citation>
    <scope>NUCLEOTIDE SEQUENCE</scope>
    <source>
        <strain evidence="1">ATCC 90797</strain>
    </source>
</reference>
<dbReference type="AlphaFoldDB" id="A0A9P6A724"/>
<evidence type="ECO:0000313" key="2">
    <source>
        <dbReference type="Proteomes" id="UP000807025"/>
    </source>
</evidence>